<reference evidence="1 2" key="1">
    <citation type="journal article" date="2020" name="G3 (Bethesda)">
        <title>CeMbio - The Caenorhabditis elegans Microbiome Resource.</title>
        <authorList>
            <person name="Dirksen P."/>
            <person name="Assie A."/>
            <person name="Zimmermann J."/>
            <person name="Zhang F."/>
            <person name="Tietje A.M."/>
            <person name="Marsh S.A."/>
            <person name="Felix M.A."/>
            <person name="Shapira M."/>
            <person name="Kaleta C."/>
            <person name="Schulenburg H."/>
            <person name="Samuel B."/>
        </authorList>
    </citation>
    <scope>NUCLEOTIDE SEQUENCE [LARGE SCALE GENOMIC DNA]</scope>
    <source>
        <strain evidence="1 2">BIGb0170</strain>
    </source>
</reference>
<evidence type="ECO:0000313" key="1">
    <source>
        <dbReference type="EMBL" id="QMV69757.1"/>
    </source>
</evidence>
<organism evidence="1 2">
    <name type="scientific">Sphingobacterium paramultivorum</name>
    <dbReference type="NCBI Taxonomy" id="2886510"/>
    <lineage>
        <taxon>Bacteria</taxon>
        <taxon>Pseudomonadati</taxon>
        <taxon>Bacteroidota</taxon>
        <taxon>Sphingobacteriia</taxon>
        <taxon>Sphingobacteriales</taxon>
        <taxon>Sphingobacteriaceae</taxon>
        <taxon>Sphingobacterium</taxon>
    </lineage>
</organism>
<keyword evidence="2" id="KW-1185">Reference proteome</keyword>
<dbReference type="PROSITE" id="PS51257">
    <property type="entry name" value="PROKAR_LIPOPROTEIN"/>
    <property type="match status" value="1"/>
</dbReference>
<proteinExistence type="predicted"/>
<protein>
    <submittedName>
        <fullName evidence="1">DUF4876 domain-containing protein</fullName>
    </submittedName>
</protein>
<evidence type="ECO:0000313" key="2">
    <source>
        <dbReference type="Proteomes" id="UP000515450"/>
    </source>
</evidence>
<dbReference type="AlphaFoldDB" id="A0A7G5E6Y2"/>
<dbReference type="Proteomes" id="UP000515450">
    <property type="component" value="Chromosome"/>
</dbReference>
<dbReference type="RefSeq" id="WP_159730270.1">
    <property type="nucleotide sequence ID" value="NZ_CP058555.1"/>
</dbReference>
<dbReference type="Pfam" id="PF16215">
    <property type="entry name" value="DUF4876"/>
    <property type="match status" value="1"/>
</dbReference>
<gene>
    <name evidence="1" type="ORF">HS960_19800</name>
</gene>
<dbReference type="EMBL" id="CP058555">
    <property type="protein sequence ID" value="QMV69757.1"/>
    <property type="molecule type" value="Genomic_DNA"/>
</dbReference>
<dbReference type="InterPro" id="IPR032627">
    <property type="entry name" value="DUF4876"/>
</dbReference>
<sequence length="450" mass="49267">MNRNLIIIAMLLLTVVIGCKKSEDDRVQPVSLNLTIQAQEGDVSFDVSKSTVKITNRSTSEAYNAEGATSGKITFANITPGSYDIAAVLVVSAQEYTQKTGVYTEEDVTFNAALERLDVSSNTEKQLDLVIGKVGNWVFKQIYYAGSDPSKGAIFRDQFLEIYNNSNTLLYADSLYIGQVEGKNNNNSGQYFQSGSNQYDWSQSIGMTVGAGLDANNDYVYANTLFMVPSDGTGKKYPVQPGQSIIIAATAIDHTNSYADNNGTSVIITDPNLTVNLSNADFETNLISYLGGVPYKYDIDNPKVTNLDVAYFVSGNDMVLNALGRDAYILFKANQNLPAVKNLPAFATPDQREITATTNKYLQIPVSYIDDAVEIMHPTESKRVPKRLPNVLDAVRTFVPAGQYSSQSLVRKTLKTVNGRRILKDTNNSSEDFGYLNKADVSKSASSFID</sequence>
<name>A0A7G5E6Y2_9SPHI</name>
<accession>A0A7G5E6Y2</accession>